<name>A0A136Q583_9FIRM</name>
<evidence type="ECO:0000313" key="2">
    <source>
        <dbReference type="Proteomes" id="UP000070366"/>
    </source>
</evidence>
<dbReference type="Proteomes" id="UP000070366">
    <property type="component" value="Unassembled WGS sequence"/>
</dbReference>
<evidence type="ECO:0000313" key="1">
    <source>
        <dbReference type="EMBL" id="KXK65810.1"/>
    </source>
</evidence>
<dbReference type="STRING" id="626937.HMPREF3293_01303"/>
<reference evidence="2" key="1">
    <citation type="submission" date="2016-02" db="EMBL/GenBank/DDBJ databases">
        <authorList>
            <person name="Mitreva M."/>
            <person name="Pepin K.H."/>
            <person name="Mihindukulasuriya K.A."/>
            <person name="Fulton R."/>
            <person name="Fronick C."/>
            <person name="O'Laughlin M."/>
            <person name="Miner T."/>
            <person name="Herter B."/>
            <person name="Rosa B.A."/>
            <person name="Cordes M."/>
            <person name="Tomlinson C."/>
            <person name="Wollam A."/>
            <person name="Palsikar V.B."/>
            <person name="Mardis E.R."/>
            <person name="Wilson R.K."/>
        </authorList>
    </citation>
    <scope>NUCLEOTIDE SEQUENCE [LARGE SCALE GENOMIC DNA]</scope>
    <source>
        <strain evidence="2">DSM 22607</strain>
    </source>
</reference>
<gene>
    <name evidence="1" type="ORF">HMPREF3293_01303</name>
</gene>
<proteinExistence type="predicted"/>
<dbReference type="AlphaFoldDB" id="A0A136Q583"/>
<comment type="caution">
    <text evidence="1">The sequence shown here is derived from an EMBL/GenBank/DDBJ whole genome shotgun (WGS) entry which is preliminary data.</text>
</comment>
<organism evidence="1 2">
    <name type="scientific">Christensenella minuta</name>
    <dbReference type="NCBI Taxonomy" id="626937"/>
    <lineage>
        <taxon>Bacteria</taxon>
        <taxon>Bacillati</taxon>
        <taxon>Bacillota</taxon>
        <taxon>Clostridia</taxon>
        <taxon>Christensenellales</taxon>
        <taxon>Christensenellaceae</taxon>
        <taxon>Christensenella</taxon>
    </lineage>
</organism>
<sequence>MYRGLRLYSAAAAPGLYGLLKSLHTRFMKPGYSKKSTKPYTKLPYVLSQLKDRPPCRPKAAGQFLS</sequence>
<dbReference type="EMBL" id="LSZW01000055">
    <property type="protein sequence ID" value="KXK65810.1"/>
    <property type="molecule type" value="Genomic_DNA"/>
</dbReference>
<accession>A0A136Q583</accession>
<protein>
    <submittedName>
        <fullName evidence="1">Uncharacterized protein</fullName>
    </submittedName>
</protein>
<keyword evidence="2" id="KW-1185">Reference proteome</keyword>